<dbReference type="Proteomes" id="UP000003915">
    <property type="component" value="Unassembled WGS sequence"/>
</dbReference>
<gene>
    <name evidence="1" type="ORF">LTSEUGA_2926</name>
</gene>
<comment type="caution">
    <text evidence="1">The sequence shown here is derived from an EMBL/GenBank/DDBJ whole genome shotgun (WGS) entry which is preliminary data.</text>
</comment>
<evidence type="ECO:0000313" key="2">
    <source>
        <dbReference type="Proteomes" id="UP000003915"/>
    </source>
</evidence>
<protein>
    <submittedName>
        <fullName evidence="1">Uncharacterized protein</fullName>
    </submittedName>
</protein>
<dbReference type="AlphaFoldDB" id="A0A6C8H106"/>
<feature type="non-terminal residue" evidence="1">
    <location>
        <position position="45"/>
    </location>
</feature>
<dbReference type="EMBL" id="AFCV01000747">
    <property type="protein sequence ID" value="EHC90904.1"/>
    <property type="molecule type" value="Genomic_DNA"/>
</dbReference>
<name>A0A6C8H106_SALET</name>
<accession>A0A6C8H106</accession>
<evidence type="ECO:0000313" key="1">
    <source>
        <dbReference type="EMBL" id="EHC90904.1"/>
    </source>
</evidence>
<reference evidence="1 2" key="1">
    <citation type="journal article" date="2011" name="BMC Genomics">
        <title>Genome sequencing reveals diversification of virulence factor content and possible host adaptation in distinct subpopulations of Salmonella enterica.</title>
        <authorList>
            <person name="den Bakker H.C."/>
            <person name="Moreno Switt A.I."/>
            <person name="Govoni G."/>
            <person name="Cummings C.A."/>
            <person name="Ranieri M.L."/>
            <person name="Degoricija L."/>
            <person name="Hoelzer K."/>
            <person name="Rodriguez-Rivera L.D."/>
            <person name="Brown S."/>
            <person name="Bolchacova E."/>
            <person name="Furtado M.R."/>
            <person name="Wiedmann M."/>
        </authorList>
    </citation>
    <scope>NUCLEOTIDE SEQUENCE [LARGE SCALE GENOMIC DNA]</scope>
    <source>
        <strain evidence="1 2">R8-3404</strain>
    </source>
</reference>
<sequence length="45" mass="4915">MATVIFAVGMAIAGRAALMAMRDNLIRDSFAHSLIKYKIFADKAN</sequence>
<organism evidence="1 2">
    <name type="scientific">Salmonella enterica subsp. enterica serovar Uganda str. R8-3404</name>
    <dbReference type="NCBI Taxonomy" id="913083"/>
    <lineage>
        <taxon>Bacteria</taxon>
        <taxon>Pseudomonadati</taxon>
        <taxon>Pseudomonadota</taxon>
        <taxon>Gammaproteobacteria</taxon>
        <taxon>Enterobacterales</taxon>
        <taxon>Enterobacteriaceae</taxon>
        <taxon>Salmonella</taxon>
    </lineage>
</organism>
<proteinExistence type="predicted"/>